<dbReference type="EMBL" id="KN832982">
    <property type="protein sequence ID" value="KIM86379.1"/>
    <property type="molecule type" value="Genomic_DNA"/>
</dbReference>
<gene>
    <name evidence="2" type="ORF">PILCRDRAFT_816316</name>
</gene>
<proteinExistence type="predicted"/>
<keyword evidence="1" id="KW-0472">Membrane</keyword>
<name>A0A0C3G3C7_PILCF</name>
<feature type="transmembrane region" description="Helical" evidence="1">
    <location>
        <begin position="33"/>
        <end position="55"/>
    </location>
</feature>
<dbReference type="HOGENOM" id="CLU_2469880_0_0_1"/>
<keyword evidence="1" id="KW-0812">Transmembrane</keyword>
<keyword evidence="3" id="KW-1185">Reference proteome</keyword>
<feature type="transmembrane region" description="Helical" evidence="1">
    <location>
        <begin position="67"/>
        <end position="87"/>
    </location>
</feature>
<dbReference type="OrthoDB" id="9451547at2759"/>
<keyword evidence="1" id="KW-1133">Transmembrane helix</keyword>
<reference evidence="3" key="2">
    <citation type="submission" date="2015-01" db="EMBL/GenBank/DDBJ databases">
        <title>Evolutionary Origins and Diversification of the Mycorrhizal Mutualists.</title>
        <authorList>
            <consortium name="DOE Joint Genome Institute"/>
            <consortium name="Mycorrhizal Genomics Consortium"/>
            <person name="Kohler A."/>
            <person name="Kuo A."/>
            <person name="Nagy L.G."/>
            <person name="Floudas D."/>
            <person name="Copeland A."/>
            <person name="Barry K.W."/>
            <person name="Cichocki N."/>
            <person name="Veneault-Fourrey C."/>
            <person name="LaButti K."/>
            <person name="Lindquist E.A."/>
            <person name="Lipzen A."/>
            <person name="Lundell T."/>
            <person name="Morin E."/>
            <person name="Murat C."/>
            <person name="Riley R."/>
            <person name="Ohm R."/>
            <person name="Sun H."/>
            <person name="Tunlid A."/>
            <person name="Henrissat B."/>
            <person name="Grigoriev I.V."/>
            <person name="Hibbett D.S."/>
            <person name="Martin F."/>
        </authorList>
    </citation>
    <scope>NUCLEOTIDE SEQUENCE [LARGE SCALE GENOMIC DNA]</scope>
    <source>
        <strain evidence="3">F 1598</strain>
    </source>
</reference>
<organism evidence="2 3">
    <name type="scientific">Piloderma croceum (strain F 1598)</name>
    <dbReference type="NCBI Taxonomy" id="765440"/>
    <lineage>
        <taxon>Eukaryota</taxon>
        <taxon>Fungi</taxon>
        <taxon>Dikarya</taxon>
        <taxon>Basidiomycota</taxon>
        <taxon>Agaricomycotina</taxon>
        <taxon>Agaricomycetes</taxon>
        <taxon>Agaricomycetidae</taxon>
        <taxon>Atheliales</taxon>
        <taxon>Atheliaceae</taxon>
        <taxon>Piloderma</taxon>
    </lineage>
</organism>
<evidence type="ECO:0000313" key="2">
    <source>
        <dbReference type="EMBL" id="KIM86379.1"/>
    </source>
</evidence>
<evidence type="ECO:0000313" key="3">
    <source>
        <dbReference type="Proteomes" id="UP000054166"/>
    </source>
</evidence>
<dbReference type="AlphaFoldDB" id="A0A0C3G3C7"/>
<dbReference type="STRING" id="765440.A0A0C3G3C7"/>
<protein>
    <submittedName>
        <fullName evidence="2">Uncharacterized protein</fullName>
    </submittedName>
</protein>
<dbReference type="InParanoid" id="A0A0C3G3C7"/>
<reference evidence="2 3" key="1">
    <citation type="submission" date="2014-04" db="EMBL/GenBank/DDBJ databases">
        <authorList>
            <consortium name="DOE Joint Genome Institute"/>
            <person name="Kuo A."/>
            <person name="Tarkka M."/>
            <person name="Buscot F."/>
            <person name="Kohler A."/>
            <person name="Nagy L.G."/>
            <person name="Floudas D."/>
            <person name="Copeland A."/>
            <person name="Barry K.W."/>
            <person name="Cichocki N."/>
            <person name="Veneault-Fourrey C."/>
            <person name="LaButti K."/>
            <person name="Lindquist E.A."/>
            <person name="Lipzen A."/>
            <person name="Lundell T."/>
            <person name="Morin E."/>
            <person name="Murat C."/>
            <person name="Sun H."/>
            <person name="Tunlid A."/>
            <person name="Henrissat B."/>
            <person name="Grigoriev I.V."/>
            <person name="Hibbett D.S."/>
            <person name="Martin F."/>
            <person name="Nordberg H.P."/>
            <person name="Cantor M.N."/>
            <person name="Hua S.X."/>
        </authorList>
    </citation>
    <scope>NUCLEOTIDE SEQUENCE [LARGE SCALE GENOMIC DNA]</scope>
    <source>
        <strain evidence="2 3">F 1598</strain>
    </source>
</reference>
<sequence length="88" mass="9820">MGLEGSDDIAPGAESVPMFYAGRLICDDMERAMLLLLHASAIATLFGAIHCIAWSFEFESLTEKWLWRISSLTITCIPPVLFICWLLV</sequence>
<evidence type="ECO:0000256" key="1">
    <source>
        <dbReference type="SAM" id="Phobius"/>
    </source>
</evidence>
<dbReference type="Proteomes" id="UP000054166">
    <property type="component" value="Unassembled WGS sequence"/>
</dbReference>
<accession>A0A0C3G3C7</accession>